<dbReference type="Gene3D" id="2.60.200.60">
    <property type="match status" value="2"/>
</dbReference>
<dbReference type="CDD" id="cd14738">
    <property type="entry name" value="PAAR_2"/>
    <property type="match status" value="1"/>
</dbReference>
<gene>
    <name evidence="1" type="ORF">L3049_14360</name>
</gene>
<proteinExistence type="predicted"/>
<name>A0ABT5VUU7_9BACT</name>
<reference evidence="1 2" key="1">
    <citation type="submission" date="2022-01" db="EMBL/GenBank/DDBJ databases">
        <title>Labilibaculum sp. nov, a marine bacterium isolated from Antarctica.</title>
        <authorList>
            <person name="Dai W."/>
        </authorList>
    </citation>
    <scope>NUCLEOTIDE SEQUENCE [LARGE SCALE GENOMIC DNA]</scope>
    <source>
        <strain evidence="1 2">DW002</strain>
    </source>
</reference>
<accession>A0ABT5VUU7</accession>
<comment type="caution">
    <text evidence="1">The sequence shown here is derived from an EMBL/GenBank/DDBJ whole genome shotgun (WGS) entry which is preliminary data.</text>
</comment>
<sequence length="239" mass="25424">MAGKPIATMGSMHVCPMCSGTVPHVGGPISGPGAPNVLINGKPAALMGDMCVCVGPPDVVAQGNPFVLINGVPVVCQGDLTAHGGAITAGEPNVMVSVAQPNARATMPLSQIPFPEIRLFDHIGAALNSDTVDLQEAQGNIEAIQRGDAEVEPRIYNVRWVKEQNTIRESKILKEVTLRASVLNIDDGESVTFKVKKLVPNSDGTEEQEEEIVELTGIVSNKEVEVIWEIEDPEENENS</sequence>
<keyword evidence="2" id="KW-1185">Reference proteome</keyword>
<evidence type="ECO:0000313" key="1">
    <source>
        <dbReference type="EMBL" id="MDE5419180.1"/>
    </source>
</evidence>
<organism evidence="1 2">
    <name type="scientific">Paralabilibaculum antarcticum</name>
    <dbReference type="NCBI Taxonomy" id="2912572"/>
    <lineage>
        <taxon>Bacteria</taxon>
        <taxon>Pseudomonadati</taxon>
        <taxon>Bacteroidota</taxon>
        <taxon>Bacteroidia</taxon>
        <taxon>Marinilabiliales</taxon>
        <taxon>Marinifilaceae</taxon>
        <taxon>Paralabilibaculum</taxon>
    </lineage>
</organism>
<dbReference type="RefSeq" id="WP_275110510.1">
    <property type="nucleotide sequence ID" value="NZ_JAKJSC010000003.1"/>
</dbReference>
<dbReference type="InterPro" id="IPR008727">
    <property type="entry name" value="PAAR_motif"/>
</dbReference>
<dbReference type="EMBL" id="JAKJSC010000003">
    <property type="protein sequence ID" value="MDE5419180.1"/>
    <property type="molecule type" value="Genomic_DNA"/>
</dbReference>
<dbReference type="Pfam" id="PF05488">
    <property type="entry name" value="PAAR_motif"/>
    <property type="match status" value="1"/>
</dbReference>
<evidence type="ECO:0000313" key="2">
    <source>
        <dbReference type="Proteomes" id="UP001528920"/>
    </source>
</evidence>
<dbReference type="Proteomes" id="UP001528920">
    <property type="component" value="Unassembled WGS sequence"/>
</dbReference>
<protein>
    <submittedName>
        <fullName evidence="1">PAAR domain-containing protein</fullName>
    </submittedName>
</protein>